<accession>A0A8E6B4P6</accession>
<evidence type="ECO:0000256" key="2">
    <source>
        <dbReference type="SAM" id="Phobius"/>
    </source>
</evidence>
<protein>
    <submittedName>
        <fullName evidence="4">Sugar transferase</fullName>
    </submittedName>
</protein>
<evidence type="ECO:0000313" key="5">
    <source>
        <dbReference type="Proteomes" id="UP000676194"/>
    </source>
</evidence>
<comment type="similarity">
    <text evidence="1">Belongs to the bacterial sugar transferase family.</text>
</comment>
<dbReference type="EMBL" id="CP074694">
    <property type="protein sequence ID" value="QVL31872.1"/>
    <property type="molecule type" value="Genomic_DNA"/>
</dbReference>
<keyword evidence="2" id="KW-0472">Membrane</keyword>
<dbReference type="Pfam" id="PF02397">
    <property type="entry name" value="Bac_transf"/>
    <property type="match status" value="1"/>
</dbReference>
<reference evidence="4" key="1">
    <citation type="submission" date="2021-05" db="EMBL/GenBank/DDBJ databases">
        <title>Complete genome sequence of the cellulolytic planctomycete Telmatocola sphagniphila SP2T and characterization of the first cellulase from planctomycetes.</title>
        <authorList>
            <person name="Rakitin A.L."/>
            <person name="Beletsky A.V."/>
            <person name="Naumoff D.G."/>
            <person name="Kulichevskaya I.S."/>
            <person name="Mardanov A.V."/>
            <person name="Ravin N.V."/>
            <person name="Dedysh S.N."/>
        </authorList>
    </citation>
    <scope>NUCLEOTIDE SEQUENCE</scope>
    <source>
        <strain evidence="4">SP2T</strain>
    </source>
</reference>
<keyword evidence="5" id="KW-1185">Reference proteome</keyword>
<evidence type="ECO:0000256" key="1">
    <source>
        <dbReference type="ARBA" id="ARBA00006464"/>
    </source>
</evidence>
<evidence type="ECO:0000259" key="3">
    <source>
        <dbReference type="Pfam" id="PF02397"/>
    </source>
</evidence>
<organism evidence="4 5">
    <name type="scientific">Telmatocola sphagniphila</name>
    <dbReference type="NCBI Taxonomy" id="1123043"/>
    <lineage>
        <taxon>Bacteria</taxon>
        <taxon>Pseudomonadati</taxon>
        <taxon>Planctomycetota</taxon>
        <taxon>Planctomycetia</taxon>
        <taxon>Gemmatales</taxon>
        <taxon>Gemmataceae</taxon>
    </lineage>
</organism>
<dbReference type="GO" id="GO:0016780">
    <property type="term" value="F:phosphotransferase activity, for other substituted phosphate groups"/>
    <property type="evidence" value="ECO:0007669"/>
    <property type="project" value="TreeGrafter"/>
</dbReference>
<dbReference type="Proteomes" id="UP000676194">
    <property type="component" value="Chromosome"/>
</dbReference>
<dbReference type="KEGG" id="tsph:KIH39_24045"/>
<proteinExistence type="inferred from homology"/>
<sequence length="231" mass="25745">MAAVLLDAEPIATVKAPVRRPIPEAGLAVGRLYTIAKRTTDIVVALGAIIALAPLGFVVALLIKLTDMGPVFFVQKRIGKDGKAFSFIKFRSMIVNADQLKMTLSKHSHHGDSITFKMKRDPRITWIGSIIRKTSIDELPQLFNVLTGEMSLVGPRPAVPSEVARYEPRHKGRLAVQPGITCIWQVRGRGDIPFEQQVKMDLEYINRRSWWYDLILMVETVPAVLTGRGAY</sequence>
<keyword evidence="2" id="KW-1133">Transmembrane helix</keyword>
<keyword evidence="2" id="KW-0812">Transmembrane</keyword>
<evidence type="ECO:0000313" key="4">
    <source>
        <dbReference type="EMBL" id="QVL31872.1"/>
    </source>
</evidence>
<dbReference type="AlphaFoldDB" id="A0A8E6B4P6"/>
<feature type="transmembrane region" description="Helical" evidence="2">
    <location>
        <begin position="42"/>
        <end position="63"/>
    </location>
</feature>
<dbReference type="RefSeq" id="WP_213496268.1">
    <property type="nucleotide sequence ID" value="NZ_CP074694.1"/>
</dbReference>
<feature type="domain" description="Bacterial sugar transferase" evidence="3">
    <location>
        <begin position="37"/>
        <end position="225"/>
    </location>
</feature>
<dbReference type="PANTHER" id="PTHR30576">
    <property type="entry name" value="COLANIC BIOSYNTHESIS UDP-GLUCOSE LIPID CARRIER TRANSFERASE"/>
    <property type="match status" value="1"/>
</dbReference>
<name>A0A8E6B4P6_9BACT</name>
<dbReference type="PANTHER" id="PTHR30576:SF10">
    <property type="entry name" value="SLL5057 PROTEIN"/>
    <property type="match status" value="1"/>
</dbReference>
<keyword evidence="4" id="KW-0808">Transferase</keyword>
<dbReference type="InterPro" id="IPR003362">
    <property type="entry name" value="Bact_transf"/>
</dbReference>
<gene>
    <name evidence="4" type="ORF">KIH39_24045</name>
</gene>